<proteinExistence type="predicted"/>
<keyword evidence="2" id="KW-1185">Reference proteome</keyword>
<protein>
    <recommendedName>
        <fullName evidence="3">DUF664 domain-containing protein</fullName>
    </recommendedName>
</protein>
<name>A0ABP6RBG4_9MICC</name>
<comment type="caution">
    <text evidence="1">The sequence shown here is derived from an EMBL/GenBank/DDBJ whole genome shotgun (WGS) entry which is preliminary data.</text>
</comment>
<dbReference type="SUPFAM" id="SSF109854">
    <property type="entry name" value="DinB/YfiT-like putative metalloenzymes"/>
    <property type="match status" value="1"/>
</dbReference>
<dbReference type="Pfam" id="PF04978">
    <property type="entry name" value="MST"/>
    <property type="match status" value="1"/>
</dbReference>
<gene>
    <name evidence="1" type="ORF">GCM10020260_02820</name>
</gene>
<accession>A0ABP6RBG4</accession>
<sequence>MVTTGGGTPDDDVLVSVILEKFDELVALVASCDDATANAVPAAGRPEAMNSPIQLLVHTCGMMRRWSCSVNRGLPVPRDRDAEFTARMPAAEALALASRTRADFRDDVASTDPDAAPAAVPAGREHLWTGSCRGVLLHVFEEICQHLGHAEITRDMLDRPGR</sequence>
<evidence type="ECO:0008006" key="3">
    <source>
        <dbReference type="Google" id="ProtNLM"/>
    </source>
</evidence>
<evidence type="ECO:0000313" key="2">
    <source>
        <dbReference type="Proteomes" id="UP001501736"/>
    </source>
</evidence>
<dbReference type="InterPro" id="IPR007061">
    <property type="entry name" value="MST-like"/>
</dbReference>
<dbReference type="RefSeq" id="WP_344717410.1">
    <property type="nucleotide sequence ID" value="NZ_BAAAYG010000002.1"/>
</dbReference>
<dbReference type="Proteomes" id="UP001501736">
    <property type="component" value="Unassembled WGS sequence"/>
</dbReference>
<dbReference type="InterPro" id="IPR034660">
    <property type="entry name" value="DinB/YfiT-like"/>
</dbReference>
<reference evidence="2" key="1">
    <citation type="journal article" date="2019" name="Int. J. Syst. Evol. Microbiol.">
        <title>The Global Catalogue of Microorganisms (GCM) 10K type strain sequencing project: providing services to taxonomists for standard genome sequencing and annotation.</title>
        <authorList>
            <consortium name="The Broad Institute Genomics Platform"/>
            <consortium name="The Broad Institute Genome Sequencing Center for Infectious Disease"/>
            <person name="Wu L."/>
            <person name="Ma J."/>
        </authorList>
    </citation>
    <scope>NUCLEOTIDE SEQUENCE [LARGE SCALE GENOMIC DNA]</scope>
    <source>
        <strain evidence="2">JCM 11483</strain>
    </source>
</reference>
<evidence type="ECO:0000313" key="1">
    <source>
        <dbReference type="EMBL" id="GAA3279571.1"/>
    </source>
</evidence>
<dbReference type="Gene3D" id="1.20.120.450">
    <property type="entry name" value="dinb family like domain"/>
    <property type="match status" value="1"/>
</dbReference>
<organism evidence="1 2">
    <name type="scientific">Nesterenkonia halobia</name>
    <dbReference type="NCBI Taxonomy" id="37922"/>
    <lineage>
        <taxon>Bacteria</taxon>
        <taxon>Bacillati</taxon>
        <taxon>Actinomycetota</taxon>
        <taxon>Actinomycetes</taxon>
        <taxon>Micrococcales</taxon>
        <taxon>Micrococcaceae</taxon>
        <taxon>Nesterenkonia</taxon>
    </lineage>
</organism>
<dbReference type="EMBL" id="BAAAYG010000002">
    <property type="protein sequence ID" value="GAA3279571.1"/>
    <property type="molecule type" value="Genomic_DNA"/>
</dbReference>